<protein>
    <recommendedName>
        <fullName evidence="4">Transposase Tc1-like domain-containing protein</fullName>
    </recommendedName>
</protein>
<dbReference type="SUPFAM" id="SSF46689">
    <property type="entry name" value="Homeodomain-like"/>
    <property type="match status" value="1"/>
</dbReference>
<organism evidence="2 3">
    <name type="scientific">Hyaloscypha variabilis (strain UAMH 11265 / GT02V1 / F)</name>
    <name type="common">Meliniomyces variabilis</name>
    <dbReference type="NCBI Taxonomy" id="1149755"/>
    <lineage>
        <taxon>Eukaryota</taxon>
        <taxon>Fungi</taxon>
        <taxon>Dikarya</taxon>
        <taxon>Ascomycota</taxon>
        <taxon>Pezizomycotina</taxon>
        <taxon>Leotiomycetes</taxon>
        <taxon>Helotiales</taxon>
        <taxon>Hyaloscyphaceae</taxon>
        <taxon>Hyaloscypha</taxon>
        <taxon>Hyaloscypha variabilis</taxon>
    </lineage>
</organism>
<evidence type="ECO:0000313" key="2">
    <source>
        <dbReference type="EMBL" id="PMD47137.1"/>
    </source>
</evidence>
<dbReference type="EMBL" id="KZ613938">
    <property type="protein sequence ID" value="PMD47137.1"/>
    <property type="molecule type" value="Genomic_DNA"/>
</dbReference>
<dbReference type="Proteomes" id="UP000235786">
    <property type="component" value="Unassembled WGS sequence"/>
</dbReference>
<sequence length="116" mass="12697">MRPPGTPRQPLGEVSPNQRSRVVSARDHGIKIGAISRLEGLGDSTCRKIYKNASHQVSCITPSRTGAPSVLTPGDHRLIRRAIVINPKITAQQLFISCAPHSSKKTIYRYLKKSGI</sequence>
<accession>A0A2J6S8P8</accession>
<feature type="region of interest" description="Disordered" evidence="1">
    <location>
        <begin position="1"/>
        <end position="25"/>
    </location>
</feature>
<evidence type="ECO:0008006" key="4">
    <source>
        <dbReference type="Google" id="ProtNLM"/>
    </source>
</evidence>
<dbReference type="InterPro" id="IPR009057">
    <property type="entry name" value="Homeodomain-like_sf"/>
</dbReference>
<name>A0A2J6S8P8_HYAVF</name>
<gene>
    <name evidence="2" type="ORF">L207DRAFT_606212</name>
</gene>
<proteinExistence type="predicted"/>
<keyword evidence="3" id="KW-1185">Reference proteome</keyword>
<dbReference type="AlphaFoldDB" id="A0A2J6S8P8"/>
<dbReference type="OrthoDB" id="5151590at2759"/>
<evidence type="ECO:0000256" key="1">
    <source>
        <dbReference type="SAM" id="MobiDB-lite"/>
    </source>
</evidence>
<evidence type="ECO:0000313" key="3">
    <source>
        <dbReference type="Proteomes" id="UP000235786"/>
    </source>
</evidence>
<reference evidence="2 3" key="1">
    <citation type="submission" date="2016-04" db="EMBL/GenBank/DDBJ databases">
        <title>A degradative enzymes factory behind the ericoid mycorrhizal symbiosis.</title>
        <authorList>
            <consortium name="DOE Joint Genome Institute"/>
            <person name="Martino E."/>
            <person name="Morin E."/>
            <person name="Grelet G."/>
            <person name="Kuo A."/>
            <person name="Kohler A."/>
            <person name="Daghino S."/>
            <person name="Barry K."/>
            <person name="Choi C."/>
            <person name="Cichocki N."/>
            <person name="Clum A."/>
            <person name="Copeland A."/>
            <person name="Hainaut M."/>
            <person name="Haridas S."/>
            <person name="Labutti K."/>
            <person name="Lindquist E."/>
            <person name="Lipzen A."/>
            <person name="Khouja H.-R."/>
            <person name="Murat C."/>
            <person name="Ohm R."/>
            <person name="Olson A."/>
            <person name="Spatafora J."/>
            <person name="Veneault-Fourrey C."/>
            <person name="Henrissat B."/>
            <person name="Grigoriev I."/>
            <person name="Martin F."/>
            <person name="Perotto S."/>
        </authorList>
    </citation>
    <scope>NUCLEOTIDE SEQUENCE [LARGE SCALE GENOMIC DNA]</scope>
    <source>
        <strain evidence="2 3">F</strain>
    </source>
</reference>